<keyword evidence="2" id="KW-1003">Cell membrane</keyword>
<dbReference type="AlphaFoldDB" id="A0A1I7GY66"/>
<evidence type="ECO:0000256" key="3">
    <source>
        <dbReference type="ARBA" id="ARBA00022692"/>
    </source>
</evidence>
<dbReference type="SUPFAM" id="SSF103190">
    <property type="entry name" value="Sensory domain-like"/>
    <property type="match status" value="1"/>
</dbReference>
<evidence type="ECO:0000256" key="1">
    <source>
        <dbReference type="ARBA" id="ARBA00004651"/>
    </source>
</evidence>
<reference evidence="9" key="1">
    <citation type="submission" date="2016-10" db="EMBL/GenBank/DDBJ databases">
        <authorList>
            <person name="Varghese N."/>
        </authorList>
    </citation>
    <scope>NUCLEOTIDE SEQUENCE [LARGE SCALE GENOMIC DNA]</scope>
    <source>
        <strain evidence="9">DSM 17980</strain>
    </source>
</reference>
<dbReference type="Pfam" id="PF17203">
    <property type="entry name" value="sCache_3_2"/>
    <property type="match status" value="1"/>
</dbReference>
<dbReference type="Proteomes" id="UP000183508">
    <property type="component" value="Unassembled WGS sequence"/>
</dbReference>
<keyword evidence="3 6" id="KW-0812">Transmembrane</keyword>
<name>A0A1I7GY66_9BACL</name>
<keyword evidence="8" id="KW-0808">Transferase</keyword>
<feature type="transmembrane region" description="Helical" evidence="6">
    <location>
        <begin position="21"/>
        <end position="40"/>
    </location>
</feature>
<protein>
    <submittedName>
        <fullName evidence="8">Two-component system, CitB family, sensor kinase</fullName>
    </submittedName>
</protein>
<sequence>MSTQSGKARKPMSLRAKLNGFTVLNAFVGLAFVTSGYVYLTIQSEFQHVGQQALDVAEVVATMPQVIAAFHTKDPAAVIQPIAESVRKKTGAQFVVVGNMQLIRYSHPNPEQIGKHMVGDDNAEVLQGKPSISEAVGSLGLSVRGKAPIFDHGRQIGVVSVGYLVSSIWRRLP</sequence>
<accession>A0A1I7GY66</accession>
<gene>
    <name evidence="8" type="ORF">SAMN05421543_103125</name>
</gene>
<keyword evidence="4 6" id="KW-1133">Transmembrane helix</keyword>
<dbReference type="GO" id="GO:0005886">
    <property type="term" value="C:plasma membrane"/>
    <property type="evidence" value="ECO:0007669"/>
    <property type="project" value="UniProtKB-SubCell"/>
</dbReference>
<evidence type="ECO:0000256" key="2">
    <source>
        <dbReference type="ARBA" id="ARBA00022475"/>
    </source>
</evidence>
<organism evidence="8 9">
    <name type="scientific">Alicyclobacillus macrosporangiidus</name>
    <dbReference type="NCBI Taxonomy" id="392015"/>
    <lineage>
        <taxon>Bacteria</taxon>
        <taxon>Bacillati</taxon>
        <taxon>Bacillota</taxon>
        <taxon>Bacilli</taxon>
        <taxon>Bacillales</taxon>
        <taxon>Alicyclobacillaceae</taxon>
        <taxon>Alicyclobacillus</taxon>
    </lineage>
</organism>
<keyword evidence="5 6" id="KW-0472">Membrane</keyword>
<dbReference type="EMBL" id="FPBV01000003">
    <property type="protein sequence ID" value="SFU53330.1"/>
    <property type="molecule type" value="Genomic_DNA"/>
</dbReference>
<dbReference type="GO" id="GO:0016301">
    <property type="term" value="F:kinase activity"/>
    <property type="evidence" value="ECO:0007669"/>
    <property type="project" value="UniProtKB-KW"/>
</dbReference>
<feature type="domain" description="Single cache" evidence="7">
    <location>
        <begin position="48"/>
        <end position="169"/>
    </location>
</feature>
<proteinExistence type="predicted"/>
<comment type="subcellular location">
    <subcellularLocation>
        <location evidence="1">Cell membrane</location>
        <topology evidence="1">Multi-pass membrane protein</topology>
    </subcellularLocation>
</comment>
<dbReference type="STRING" id="392015.SAMN05421543_103125"/>
<evidence type="ECO:0000259" key="7">
    <source>
        <dbReference type="Pfam" id="PF17203"/>
    </source>
</evidence>
<dbReference type="InterPro" id="IPR033463">
    <property type="entry name" value="sCache_3"/>
</dbReference>
<dbReference type="RefSeq" id="WP_074949973.1">
    <property type="nucleotide sequence ID" value="NZ_FPBV01000003.1"/>
</dbReference>
<dbReference type="Gene3D" id="3.30.450.20">
    <property type="entry name" value="PAS domain"/>
    <property type="match status" value="1"/>
</dbReference>
<keyword evidence="8" id="KW-0418">Kinase</keyword>
<evidence type="ECO:0000313" key="8">
    <source>
        <dbReference type="EMBL" id="SFU53330.1"/>
    </source>
</evidence>
<evidence type="ECO:0000256" key="5">
    <source>
        <dbReference type="ARBA" id="ARBA00023136"/>
    </source>
</evidence>
<keyword evidence="9" id="KW-1185">Reference proteome</keyword>
<dbReference type="eggNOG" id="COG3290">
    <property type="taxonomic scope" value="Bacteria"/>
</dbReference>
<dbReference type="InterPro" id="IPR029151">
    <property type="entry name" value="Sensor-like_sf"/>
</dbReference>
<evidence type="ECO:0000313" key="9">
    <source>
        <dbReference type="Proteomes" id="UP000183508"/>
    </source>
</evidence>
<evidence type="ECO:0000256" key="6">
    <source>
        <dbReference type="SAM" id="Phobius"/>
    </source>
</evidence>
<evidence type="ECO:0000256" key="4">
    <source>
        <dbReference type="ARBA" id="ARBA00022989"/>
    </source>
</evidence>